<reference evidence="2 3" key="1">
    <citation type="journal article" date="2017" name="Mol. Biol. Evol.">
        <title>The 4-celled Tetrabaena socialis nuclear genome reveals the essential components for genetic control of cell number at the origin of multicellularity in the volvocine lineage.</title>
        <authorList>
            <person name="Featherston J."/>
            <person name="Arakaki Y."/>
            <person name="Hanschen E.R."/>
            <person name="Ferris P.J."/>
            <person name="Michod R.E."/>
            <person name="Olson B.J.S.C."/>
            <person name="Nozaki H."/>
            <person name="Durand P.M."/>
        </authorList>
    </citation>
    <scope>NUCLEOTIDE SEQUENCE [LARGE SCALE GENOMIC DNA]</scope>
    <source>
        <strain evidence="2 3">NIES-571</strain>
    </source>
</reference>
<dbReference type="EMBL" id="PGGS01000093">
    <property type="protein sequence ID" value="PNH09375.1"/>
    <property type="molecule type" value="Genomic_DNA"/>
</dbReference>
<gene>
    <name evidence="2" type="ORF">TSOC_004010</name>
</gene>
<feature type="region of interest" description="Disordered" evidence="1">
    <location>
        <begin position="243"/>
        <end position="282"/>
    </location>
</feature>
<organism evidence="2 3">
    <name type="scientific">Tetrabaena socialis</name>
    <dbReference type="NCBI Taxonomy" id="47790"/>
    <lineage>
        <taxon>Eukaryota</taxon>
        <taxon>Viridiplantae</taxon>
        <taxon>Chlorophyta</taxon>
        <taxon>core chlorophytes</taxon>
        <taxon>Chlorophyceae</taxon>
        <taxon>CS clade</taxon>
        <taxon>Chlamydomonadales</taxon>
        <taxon>Tetrabaenaceae</taxon>
        <taxon>Tetrabaena</taxon>
    </lineage>
</organism>
<dbReference type="Proteomes" id="UP000236333">
    <property type="component" value="Unassembled WGS sequence"/>
</dbReference>
<evidence type="ECO:0000313" key="3">
    <source>
        <dbReference type="Proteomes" id="UP000236333"/>
    </source>
</evidence>
<dbReference type="OrthoDB" id="547917at2759"/>
<accession>A0A2J8AA45</accession>
<dbReference type="AlphaFoldDB" id="A0A2J8AA45"/>
<feature type="compositionally biased region" description="Low complexity" evidence="1">
    <location>
        <begin position="144"/>
        <end position="153"/>
    </location>
</feature>
<protein>
    <submittedName>
        <fullName evidence="2">Uncharacterized protein</fullName>
    </submittedName>
</protein>
<name>A0A2J8AA45_9CHLO</name>
<proteinExistence type="predicted"/>
<keyword evidence="3" id="KW-1185">Reference proteome</keyword>
<evidence type="ECO:0000256" key="1">
    <source>
        <dbReference type="SAM" id="MobiDB-lite"/>
    </source>
</evidence>
<feature type="compositionally biased region" description="Pro residues" evidence="1">
    <location>
        <begin position="93"/>
        <end position="107"/>
    </location>
</feature>
<evidence type="ECO:0000313" key="2">
    <source>
        <dbReference type="EMBL" id="PNH09375.1"/>
    </source>
</evidence>
<sequence>VPREQGATVSLANAISHLSQCSAGVSVEPAEYNWGAPSPMQQQQLYSQYLSLAFMCSVAPMPNYAMSMAMQPQRPPLYPGCFMSPFSSWMPPTSSPSPSPSPSPCPPASQQTSGSDRPEAATAGALSKKAAAQGKKAGTKPKSAKAGAMPAGAGSAAADDLECAMDDIATLLGDDAFLEQLQDDVLSEGSNGSSASPDCRALPKTASHGSLCANDSGAYPRNSFATAFDLDLDMDDVPAAAAAPDGSGWAHGTAPSSAMKANSGDLNNMLPSPSPTKSTRSSRLAAREVAAAAAKDSGPGAGAGAGAAPAPLKITLKVKGGGVQKSAAVKASKGQQQHVAAAMVAPAAQGASAAEDQLTAADLSRLLGEDDNRIPDGWDLDLDFENPFSCSIGAF</sequence>
<comment type="caution">
    <text evidence="2">The sequence shown here is derived from an EMBL/GenBank/DDBJ whole genome shotgun (WGS) entry which is preliminary data.</text>
</comment>
<feature type="non-terminal residue" evidence="2">
    <location>
        <position position="1"/>
    </location>
</feature>
<feature type="compositionally biased region" description="Polar residues" evidence="1">
    <location>
        <begin position="254"/>
        <end position="270"/>
    </location>
</feature>
<feature type="compositionally biased region" description="Low complexity" evidence="1">
    <location>
        <begin position="120"/>
        <end position="136"/>
    </location>
</feature>
<feature type="region of interest" description="Disordered" evidence="1">
    <location>
        <begin position="90"/>
        <end position="153"/>
    </location>
</feature>